<comment type="caution">
    <text evidence="3">The sequence shown here is derived from an EMBL/GenBank/DDBJ whole genome shotgun (WGS) entry which is preliminary data.</text>
</comment>
<proteinExistence type="predicted"/>
<dbReference type="EMBL" id="BJNW01000004">
    <property type="protein sequence ID" value="GEC98578.1"/>
    <property type="molecule type" value="Genomic_DNA"/>
</dbReference>
<dbReference type="InterPro" id="IPR003797">
    <property type="entry name" value="DegV"/>
</dbReference>
<dbReference type="GO" id="GO:0008289">
    <property type="term" value="F:lipid binding"/>
    <property type="evidence" value="ECO:0007669"/>
    <property type="project" value="UniProtKB-KW"/>
</dbReference>
<dbReference type="SUPFAM" id="SSF82549">
    <property type="entry name" value="DAK1/DegV-like"/>
    <property type="match status" value="1"/>
</dbReference>
<dbReference type="Gene3D" id="3.30.1180.10">
    <property type="match status" value="1"/>
</dbReference>
<dbReference type="NCBIfam" id="TIGR00762">
    <property type="entry name" value="DegV"/>
    <property type="match status" value="1"/>
</dbReference>
<sequence>MTAHGCRSPSPDSHEWQGGLRPFSGPGHEPRSHPHPGLRTDCNAPRERQGWQPGPVTSPSGPDAAAPRRVAVVTDSAAALPASWVRAFEAAPGFALVDMPVLIDGQLRTEDESDTLSSLVVALAEGKPVTTSRPAPGALRAAYRRFEAEGSDAVVSVHLSGELSGTVGAARIARQEIGIPVRIVDTASAGLGQGLAVRAALEAAASGAGIDDVAQAAREAAQRAQVLIQVRSLETLRRGGRINPTTAMVGSMLQIKPLLSLSEGKIVTVERPVSLAKARARFMTLVGEALAHAEPERPVLCVHHVADANGAREIGEVLRDRYRPEAELVISDLPPVLSAHVGLGTKAAVVEGIAADAWSTSNTTGY</sequence>
<name>A0A4Y4D068_KOCVA</name>
<organism evidence="3 4">
    <name type="scientific">Kocuria varians</name>
    <name type="common">Micrococcus varians</name>
    <dbReference type="NCBI Taxonomy" id="1272"/>
    <lineage>
        <taxon>Bacteria</taxon>
        <taxon>Bacillati</taxon>
        <taxon>Actinomycetota</taxon>
        <taxon>Actinomycetes</taxon>
        <taxon>Micrococcales</taxon>
        <taxon>Micrococcaceae</taxon>
        <taxon>Kocuria</taxon>
    </lineage>
</organism>
<evidence type="ECO:0000313" key="3">
    <source>
        <dbReference type="EMBL" id="GEC98578.1"/>
    </source>
</evidence>
<evidence type="ECO:0000313" key="4">
    <source>
        <dbReference type="Proteomes" id="UP000315730"/>
    </source>
</evidence>
<protein>
    <recommendedName>
        <fullName evidence="5">DegV domain-containing protein</fullName>
    </recommendedName>
</protein>
<feature type="region of interest" description="Disordered" evidence="2">
    <location>
        <begin position="1"/>
        <end position="68"/>
    </location>
</feature>
<dbReference type="Gene3D" id="3.40.50.10170">
    <property type="match status" value="1"/>
</dbReference>
<keyword evidence="4" id="KW-1185">Reference proteome</keyword>
<dbReference type="Pfam" id="PF02645">
    <property type="entry name" value="DegV"/>
    <property type="match status" value="1"/>
</dbReference>
<reference evidence="3 4" key="1">
    <citation type="submission" date="2019-06" db="EMBL/GenBank/DDBJ databases">
        <title>Whole genome shotgun sequence of Kocuria varians NBRC 15358.</title>
        <authorList>
            <person name="Hosoyama A."/>
            <person name="Uohara A."/>
            <person name="Ohji S."/>
            <person name="Ichikawa N."/>
        </authorList>
    </citation>
    <scope>NUCLEOTIDE SEQUENCE [LARGE SCALE GENOMIC DNA]</scope>
    <source>
        <strain evidence="3 4">NBRC 15358</strain>
    </source>
</reference>
<dbReference type="InterPro" id="IPR043168">
    <property type="entry name" value="DegV_C"/>
</dbReference>
<evidence type="ECO:0000256" key="2">
    <source>
        <dbReference type="SAM" id="MobiDB-lite"/>
    </source>
</evidence>
<keyword evidence="1" id="KW-0446">Lipid-binding</keyword>
<dbReference type="Proteomes" id="UP000315730">
    <property type="component" value="Unassembled WGS sequence"/>
</dbReference>
<evidence type="ECO:0008006" key="5">
    <source>
        <dbReference type="Google" id="ProtNLM"/>
    </source>
</evidence>
<evidence type="ECO:0000256" key="1">
    <source>
        <dbReference type="ARBA" id="ARBA00023121"/>
    </source>
</evidence>
<dbReference type="PROSITE" id="PS51482">
    <property type="entry name" value="DEGV"/>
    <property type="match status" value="1"/>
</dbReference>
<dbReference type="PANTHER" id="PTHR33434:SF2">
    <property type="entry name" value="FATTY ACID-BINDING PROTEIN TM_1468"/>
    <property type="match status" value="1"/>
</dbReference>
<dbReference type="AlphaFoldDB" id="A0A4Y4D068"/>
<gene>
    <name evidence="3" type="ORF">KVA01_07330</name>
</gene>
<accession>A0A4Y4D068</accession>
<dbReference type="PANTHER" id="PTHR33434">
    <property type="entry name" value="DEGV DOMAIN-CONTAINING PROTEIN DR_1986-RELATED"/>
    <property type="match status" value="1"/>
</dbReference>
<dbReference type="OrthoDB" id="9760324at2"/>
<dbReference type="InterPro" id="IPR050270">
    <property type="entry name" value="DegV_domain_contain"/>
</dbReference>